<organism evidence="2 3">
    <name type="scientific">Dreissena polymorpha</name>
    <name type="common">Zebra mussel</name>
    <name type="synonym">Mytilus polymorpha</name>
    <dbReference type="NCBI Taxonomy" id="45954"/>
    <lineage>
        <taxon>Eukaryota</taxon>
        <taxon>Metazoa</taxon>
        <taxon>Spiralia</taxon>
        <taxon>Lophotrochozoa</taxon>
        <taxon>Mollusca</taxon>
        <taxon>Bivalvia</taxon>
        <taxon>Autobranchia</taxon>
        <taxon>Heteroconchia</taxon>
        <taxon>Euheterodonta</taxon>
        <taxon>Imparidentia</taxon>
        <taxon>Neoheterodontei</taxon>
        <taxon>Myida</taxon>
        <taxon>Dreissenoidea</taxon>
        <taxon>Dreissenidae</taxon>
        <taxon>Dreissena</taxon>
    </lineage>
</organism>
<feature type="region of interest" description="Disordered" evidence="1">
    <location>
        <begin position="58"/>
        <end position="78"/>
    </location>
</feature>
<keyword evidence="3" id="KW-1185">Reference proteome</keyword>
<evidence type="ECO:0000313" key="3">
    <source>
        <dbReference type="Proteomes" id="UP000828390"/>
    </source>
</evidence>
<comment type="caution">
    <text evidence="2">The sequence shown here is derived from an EMBL/GenBank/DDBJ whole genome shotgun (WGS) entry which is preliminary data.</text>
</comment>
<gene>
    <name evidence="2" type="ORF">DPMN_188330</name>
</gene>
<sequence>MCFAEGKRPTRRLNRLRIQREGDELFVYRVVVYRQKPDCDLSSQSSLVCIPFHCGQEGPCPSASPSRKARITITKQVD</sequence>
<protein>
    <submittedName>
        <fullName evidence="2">Uncharacterized protein</fullName>
    </submittedName>
</protein>
<dbReference type="Proteomes" id="UP000828390">
    <property type="component" value="Unassembled WGS sequence"/>
</dbReference>
<evidence type="ECO:0000313" key="2">
    <source>
        <dbReference type="EMBL" id="KAH3753687.1"/>
    </source>
</evidence>
<reference evidence="2" key="2">
    <citation type="submission" date="2020-11" db="EMBL/GenBank/DDBJ databases">
        <authorList>
            <person name="McCartney M.A."/>
            <person name="Auch B."/>
            <person name="Kono T."/>
            <person name="Mallez S."/>
            <person name="Becker A."/>
            <person name="Gohl D.M."/>
            <person name="Silverstein K.A.T."/>
            <person name="Koren S."/>
            <person name="Bechman K.B."/>
            <person name="Herman A."/>
            <person name="Abrahante J.E."/>
            <person name="Garbe J."/>
        </authorList>
    </citation>
    <scope>NUCLEOTIDE SEQUENCE</scope>
    <source>
        <strain evidence="2">Duluth1</strain>
        <tissue evidence="2">Whole animal</tissue>
    </source>
</reference>
<proteinExistence type="predicted"/>
<accession>A0A9D4IB87</accession>
<evidence type="ECO:0000256" key="1">
    <source>
        <dbReference type="SAM" id="MobiDB-lite"/>
    </source>
</evidence>
<dbReference type="EMBL" id="JAIWYP010000010">
    <property type="protein sequence ID" value="KAH3753687.1"/>
    <property type="molecule type" value="Genomic_DNA"/>
</dbReference>
<reference evidence="2" key="1">
    <citation type="journal article" date="2019" name="bioRxiv">
        <title>The Genome of the Zebra Mussel, Dreissena polymorpha: A Resource for Invasive Species Research.</title>
        <authorList>
            <person name="McCartney M.A."/>
            <person name="Auch B."/>
            <person name="Kono T."/>
            <person name="Mallez S."/>
            <person name="Zhang Y."/>
            <person name="Obille A."/>
            <person name="Becker A."/>
            <person name="Abrahante J.E."/>
            <person name="Garbe J."/>
            <person name="Badalamenti J.P."/>
            <person name="Herman A."/>
            <person name="Mangelson H."/>
            <person name="Liachko I."/>
            <person name="Sullivan S."/>
            <person name="Sone E.D."/>
            <person name="Koren S."/>
            <person name="Silverstein K.A.T."/>
            <person name="Beckman K.B."/>
            <person name="Gohl D.M."/>
        </authorList>
    </citation>
    <scope>NUCLEOTIDE SEQUENCE</scope>
    <source>
        <strain evidence="2">Duluth1</strain>
        <tissue evidence="2">Whole animal</tissue>
    </source>
</reference>
<dbReference type="AlphaFoldDB" id="A0A9D4IB87"/>
<name>A0A9D4IB87_DREPO</name>